<sequence>MATVNDSQPQRRQSPSSSALASLTASAQFGLDKDIPAGSTVMNIHMAPKTTTRGFINNDSNKSNYSQIPIVIVIMCLD</sequence>
<reference evidence="2 3" key="1">
    <citation type="journal article" date="2018" name="Nat. Ecol. Evol.">
        <title>Genomic signatures of mitonuclear coevolution across populations of Tigriopus californicus.</title>
        <authorList>
            <person name="Barreto F.S."/>
            <person name="Watson E.T."/>
            <person name="Lima T.G."/>
            <person name="Willett C.S."/>
            <person name="Edmands S."/>
            <person name="Li W."/>
            <person name="Burton R.S."/>
        </authorList>
    </citation>
    <scope>NUCLEOTIDE SEQUENCE [LARGE SCALE GENOMIC DNA]</scope>
    <source>
        <strain evidence="2 3">San Diego</strain>
    </source>
</reference>
<protein>
    <submittedName>
        <fullName evidence="2">Uncharacterized protein</fullName>
    </submittedName>
</protein>
<dbReference type="EMBL" id="VCGU01000003">
    <property type="protein sequence ID" value="TRY78455.1"/>
    <property type="molecule type" value="Genomic_DNA"/>
</dbReference>
<accession>A0A553PL97</accession>
<keyword evidence="3" id="KW-1185">Reference proteome</keyword>
<evidence type="ECO:0000313" key="3">
    <source>
        <dbReference type="Proteomes" id="UP000318571"/>
    </source>
</evidence>
<proteinExistence type="predicted"/>
<evidence type="ECO:0000313" key="2">
    <source>
        <dbReference type="EMBL" id="TRY78455.1"/>
    </source>
</evidence>
<feature type="region of interest" description="Disordered" evidence="1">
    <location>
        <begin position="1"/>
        <end position="20"/>
    </location>
</feature>
<comment type="caution">
    <text evidence="2">The sequence shown here is derived from an EMBL/GenBank/DDBJ whole genome shotgun (WGS) entry which is preliminary data.</text>
</comment>
<organism evidence="2 3">
    <name type="scientific">Tigriopus californicus</name>
    <name type="common">Marine copepod</name>
    <dbReference type="NCBI Taxonomy" id="6832"/>
    <lineage>
        <taxon>Eukaryota</taxon>
        <taxon>Metazoa</taxon>
        <taxon>Ecdysozoa</taxon>
        <taxon>Arthropoda</taxon>
        <taxon>Crustacea</taxon>
        <taxon>Multicrustacea</taxon>
        <taxon>Hexanauplia</taxon>
        <taxon>Copepoda</taxon>
        <taxon>Harpacticoida</taxon>
        <taxon>Harpacticidae</taxon>
        <taxon>Tigriopus</taxon>
    </lineage>
</organism>
<feature type="compositionally biased region" description="Low complexity" evidence="1">
    <location>
        <begin position="7"/>
        <end position="20"/>
    </location>
</feature>
<dbReference type="Proteomes" id="UP000318571">
    <property type="component" value="Chromosome 11"/>
</dbReference>
<gene>
    <name evidence="2" type="ORF">TCAL_06154</name>
</gene>
<name>A0A553PL97_TIGCA</name>
<dbReference type="AlphaFoldDB" id="A0A553PL97"/>
<evidence type="ECO:0000256" key="1">
    <source>
        <dbReference type="SAM" id="MobiDB-lite"/>
    </source>
</evidence>